<evidence type="ECO:0000313" key="3">
    <source>
        <dbReference type="Proteomes" id="UP000004473"/>
    </source>
</evidence>
<comment type="caution">
    <text evidence="2">The sequence shown here is derived from an EMBL/GenBank/DDBJ whole genome shotgun (WGS) entry which is preliminary data.</text>
</comment>
<dbReference type="PATRIC" id="fig|1095748.3.peg.2452"/>
<reference evidence="2 3" key="1">
    <citation type="submission" date="2012-04" db="EMBL/GenBank/DDBJ databases">
        <authorList>
            <person name="Harkins D.M."/>
            <person name="Madupu R."/>
            <person name="Durkin A.S."/>
            <person name="Torralba M."/>
            <person name="Methe B."/>
            <person name="Sutton G.G."/>
            <person name="Nelson K.E."/>
        </authorList>
    </citation>
    <scope>NUCLEOTIDE SEQUENCE [LARGE SCALE GENOMIC DNA]</scope>
    <source>
        <strain evidence="2 3">VK64</strain>
    </source>
</reference>
<gene>
    <name evidence="2" type="ORF">HMPREF1051_1341</name>
</gene>
<proteinExistence type="predicted"/>
<feature type="transmembrane region" description="Helical" evidence="1">
    <location>
        <begin position="12"/>
        <end position="30"/>
    </location>
</feature>
<feature type="transmembrane region" description="Helical" evidence="1">
    <location>
        <begin position="77"/>
        <end position="98"/>
    </location>
</feature>
<organism evidence="2 3">
    <name type="scientific">Neisseria sicca VK64</name>
    <dbReference type="NCBI Taxonomy" id="1095748"/>
    <lineage>
        <taxon>Bacteria</taxon>
        <taxon>Pseudomonadati</taxon>
        <taxon>Pseudomonadota</taxon>
        <taxon>Betaproteobacteria</taxon>
        <taxon>Neisseriales</taxon>
        <taxon>Neisseriaceae</taxon>
        <taxon>Neisseria</taxon>
    </lineage>
</organism>
<keyword evidence="1" id="KW-0472">Membrane</keyword>
<sequence>MSEKYNMKSAKKILIAVYLVNIGNILWYFIGPMNHMPKILYIGLSIGIFLAQLVILEKLEHPPSDVNAHNSKMMRNDMGFFILLCVGLLAVFMIWSLIASPVPIWGILSFDDMVSIGEMNGSIGTMDIDEMGEISEPDESAMMAEDYDDEMDGHAVIDGTDEMYESVDTAFDISPFATSLDWLKLISALTFKAGLIWLCYRSAKGLYLTIKNRPVSHKWI</sequence>
<dbReference type="AlphaFoldDB" id="I2NFY1"/>
<keyword evidence="1" id="KW-1133">Transmembrane helix</keyword>
<keyword evidence="1" id="KW-0812">Transmembrane</keyword>
<dbReference type="EMBL" id="AJMT01000191">
    <property type="protein sequence ID" value="EIG24742.1"/>
    <property type="molecule type" value="Genomic_DNA"/>
</dbReference>
<protein>
    <submittedName>
        <fullName evidence="2">Uncharacterized protein</fullName>
    </submittedName>
</protein>
<dbReference type="Proteomes" id="UP000004473">
    <property type="component" value="Unassembled WGS sequence"/>
</dbReference>
<feature type="transmembrane region" description="Helical" evidence="1">
    <location>
        <begin position="36"/>
        <end position="56"/>
    </location>
</feature>
<accession>I2NFY1</accession>
<evidence type="ECO:0000313" key="2">
    <source>
        <dbReference type="EMBL" id="EIG24742.1"/>
    </source>
</evidence>
<name>I2NFY1_NEISI</name>
<evidence type="ECO:0000256" key="1">
    <source>
        <dbReference type="SAM" id="Phobius"/>
    </source>
</evidence>